<accession>A0ABP5U0I4</accession>
<sequence length="269" mass="26145">MSLVGGGSVGGGAAELAAGAVSLVGGGGPGGGVRLAVVAAADPVDRDSGRLVQLPDSPFLIGELDPVAVLGPHVAGPVVVDNDVNWAARAEREHAGDDFAYLYLGEGLGCAVVGDGEVARGRHGLAGEIAHLLTVGPHGRAVPLIEVFGPLGVRLPGSTAIDADALLAATAAPAPLAAANRRAVGVAVAGVVAAVVALADPGRVVVGGTWGPALIDAIRAAVGEHARAVPLQAAAVTQEPALAGARRDALERLRAAIVADAAAETAASA</sequence>
<organism evidence="2 3">
    <name type="scientific">Dactylosporangium salmoneum</name>
    <dbReference type="NCBI Taxonomy" id="53361"/>
    <lineage>
        <taxon>Bacteria</taxon>
        <taxon>Bacillati</taxon>
        <taxon>Actinomycetota</taxon>
        <taxon>Actinomycetes</taxon>
        <taxon>Micromonosporales</taxon>
        <taxon>Micromonosporaceae</taxon>
        <taxon>Dactylosporangium</taxon>
    </lineage>
</organism>
<dbReference type="InterPro" id="IPR043129">
    <property type="entry name" value="ATPase_NBD"/>
</dbReference>
<evidence type="ECO:0008006" key="4">
    <source>
        <dbReference type="Google" id="ProtNLM"/>
    </source>
</evidence>
<keyword evidence="3" id="KW-1185">Reference proteome</keyword>
<dbReference type="Proteomes" id="UP001501444">
    <property type="component" value="Unassembled WGS sequence"/>
</dbReference>
<protein>
    <recommendedName>
        <fullName evidence="4">Glucokinase</fullName>
    </recommendedName>
</protein>
<proteinExistence type="inferred from homology"/>
<evidence type="ECO:0000313" key="2">
    <source>
        <dbReference type="EMBL" id="GAA2366194.1"/>
    </source>
</evidence>
<evidence type="ECO:0000313" key="3">
    <source>
        <dbReference type="Proteomes" id="UP001501444"/>
    </source>
</evidence>
<comment type="similarity">
    <text evidence="1">Belongs to the ROK (NagC/XylR) family.</text>
</comment>
<dbReference type="Gene3D" id="3.30.420.40">
    <property type="match status" value="2"/>
</dbReference>
<dbReference type="PANTHER" id="PTHR18964">
    <property type="entry name" value="ROK (REPRESSOR, ORF, KINASE) FAMILY"/>
    <property type="match status" value="1"/>
</dbReference>
<reference evidence="3" key="1">
    <citation type="journal article" date="2019" name="Int. J. Syst. Evol. Microbiol.">
        <title>The Global Catalogue of Microorganisms (GCM) 10K type strain sequencing project: providing services to taxonomists for standard genome sequencing and annotation.</title>
        <authorList>
            <consortium name="The Broad Institute Genomics Platform"/>
            <consortium name="The Broad Institute Genome Sequencing Center for Infectious Disease"/>
            <person name="Wu L."/>
            <person name="Ma J."/>
        </authorList>
    </citation>
    <scope>NUCLEOTIDE SEQUENCE [LARGE SCALE GENOMIC DNA]</scope>
    <source>
        <strain evidence="3">JCM 3272</strain>
    </source>
</reference>
<dbReference type="Pfam" id="PF00480">
    <property type="entry name" value="ROK"/>
    <property type="match status" value="1"/>
</dbReference>
<dbReference type="PANTHER" id="PTHR18964:SF149">
    <property type="entry name" value="BIFUNCTIONAL UDP-N-ACETYLGLUCOSAMINE 2-EPIMERASE_N-ACETYLMANNOSAMINE KINASE"/>
    <property type="match status" value="1"/>
</dbReference>
<comment type="caution">
    <text evidence="2">The sequence shown here is derived from an EMBL/GenBank/DDBJ whole genome shotgun (WGS) entry which is preliminary data.</text>
</comment>
<dbReference type="InterPro" id="IPR000600">
    <property type="entry name" value="ROK"/>
</dbReference>
<dbReference type="SUPFAM" id="SSF53067">
    <property type="entry name" value="Actin-like ATPase domain"/>
    <property type="match status" value="2"/>
</dbReference>
<evidence type="ECO:0000256" key="1">
    <source>
        <dbReference type="ARBA" id="ARBA00006479"/>
    </source>
</evidence>
<name>A0ABP5U0I4_9ACTN</name>
<dbReference type="EMBL" id="BAAARV010000063">
    <property type="protein sequence ID" value="GAA2366194.1"/>
    <property type="molecule type" value="Genomic_DNA"/>
</dbReference>
<gene>
    <name evidence="2" type="ORF">GCM10010170_065050</name>
</gene>